<accession>A0A128FB95</accession>
<keyword evidence="1 2" id="KW-0597">Phosphoprotein</keyword>
<dbReference type="PROSITE" id="PS50043">
    <property type="entry name" value="HTH_LUXR_2"/>
    <property type="match status" value="1"/>
</dbReference>
<sequence>MYKFLVADDHPLFRDALIAVIRGRFEECDILQSEDIERTLDVAEKNPDLDLILLDLNMPGMAGLKGLLELRNQHPTIPVAIISAETNKQIILQTIAYGAVGFIAKSAPREKMREAFEQILDGHVYLPADIIRAEGESENSHRRKEDPQFSSEMLHTLTRRQLLVLKSMAQGAANKQIAYDLNISETTVKSHVSAILKKLGVHNRIQAVVGVTNIDFDRYLKR</sequence>
<keyword evidence="6" id="KW-1185">Reference proteome</keyword>
<organism evidence="5 6">
    <name type="scientific">Grimontia marina</name>
    <dbReference type="NCBI Taxonomy" id="646534"/>
    <lineage>
        <taxon>Bacteria</taxon>
        <taxon>Pseudomonadati</taxon>
        <taxon>Pseudomonadota</taxon>
        <taxon>Gammaproteobacteria</taxon>
        <taxon>Vibrionales</taxon>
        <taxon>Vibrionaceae</taxon>
        <taxon>Grimontia</taxon>
    </lineage>
</organism>
<dbReference type="GO" id="GO:0006355">
    <property type="term" value="P:regulation of DNA-templated transcription"/>
    <property type="evidence" value="ECO:0007669"/>
    <property type="project" value="InterPro"/>
</dbReference>
<dbReference type="PANTHER" id="PTHR45566:SF1">
    <property type="entry name" value="HTH-TYPE TRANSCRIPTIONAL REGULATOR YHJB-RELATED"/>
    <property type="match status" value="1"/>
</dbReference>
<feature type="domain" description="Response regulatory" evidence="4">
    <location>
        <begin position="3"/>
        <end position="120"/>
    </location>
</feature>
<dbReference type="SUPFAM" id="SSF52172">
    <property type="entry name" value="CheY-like"/>
    <property type="match status" value="1"/>
</dbReference>
<dbReference type="RefSeq" id="WP_062710692.1">
    <property type="nucleotide sequence ID" value="NZ_CAWRCI010000024.1"/>
</dbReference>
<dbReference type="PANTHER" id="PTHR45566">
    <property type="entry name" value="HTH-TYPE TRANSCRIPTIONAL REGULATOR YHJB-RELATED"/>
    <property type="match status" value="1"/>
</dbReference>
<dbReference type="InterPro" id="IPR058245">
    <property type="entry name" value="NreC/VraR/RcsB-like_REC"/>
</dbReference>
<dbReference type="InterPro" id="IPR036388">
    <property type="entry name" value="WH-like_DNA-bd_sf"/>
</dbReference>
<dbReference type="Gene3D" id="3.40.50.2300">
    <property type="match status" value="1"/>
</dbReference>
<dbReference type="Pfam" id="PF00072">
    <property type="entry name" value="Response_reg"/>
    <property type="match status" value="1"/>
</dbReference>
<reference evidence="6" key="1">
    <citation type="submission" date="2016-02" db="EMBL/GenBank/DDBJ databases">
        <authorList>
            <person name="Rodrigo-Torres Lidia"/>
            <person name="Arahal R.David."/>
        </authorList>
    </citation>
    <scope>NUCLEOTIDE SEQUENCE [LARGE SCALE GENOMIC DNA]</scope>
    <source>
        <strain evidence="6">CECT 8713</strain>
    </source>
</reference>
<dbReference type="SMART" id="SM00421">
    <property type="entry name" value="HTH_LUXR"/>
    <property type="match status" value="1"/>
</dbReference>
<gene>
    <name evidence="5" type="primary">degU_2</name>
    <name evidence="5" type="ORF">GMA8713_02733</name>
</gene>
<dbReference type="PRINTS" id="PR00038">
    <property type="entry name" value="HTHLUXR"/>
</dbReference>
<evidence type="ECO:0000259" key="4">
    <source>
        <dbReference type="PROSITE" id="PS50110"/>
    </source>
</evidence>
<evidence type="ECO:0000259" key="3">
    <source>
        <dbReference type="PROSITE" id="PS50043"/>
    </source>
</evidence>
<proteinExistence type="predicted"/>
<evidence type="ECO:0000256" key="1">
    <source>
        <dbReference type="ARBA" id="ARBA00022553"/>
    </source>
</evidence>
<dbReference type="AlphaFoldDB" id="A0A128FB95"/>
<dbReference type="PROSITE" id="PS50110">
    <property type="entry name" value="RESPONSE_REGULATORY"/>
    <property type="match status" value="1"/>
</dbReference>
<dbReference type="Proteomes" id="UP000073601">
    <property type="component" value="Unassembled WGS sequence"/>
</dbReference>
<dbReference type="SMART" id="SM00448">
    <property type="entry name" value="REC"/>
    <property type="match status" value="1"/>
</dbReference>
<dbReference type="CDD" id="cd17535">
    <property type="entry name" value="REC_NarL-like"/>
    <property type="match status" value="1"/>
</dbReference>
<dbReference type="EMBL" id="FIZY01000024">
    <property type="protein sequence ID" value="CZF83604.1"/>
    <property type="molecule type" value="Genomic_DNA"/>
</dbReference>
<feature type="modified residue" description="4-aspartylphosphate" evidence="2">
    <location>
        <position position="55"/>
    </location>
</feature>
<dbReference type="InterPro" id="IPR001789">
    <property type="entry name" value="Sig_transdc_resp-reg_receiver"/>
</dbReference>
<evidence type="ECO:0000313" key="6">
    <source>
        <dbReference type="Proteomes" id="UP000073601"/>
    </source>
</evidence>
<evidence type="ECO:0000256" key="2">
    <source>
        <dbReference type="PROSITE-ProRule" id="PRU00169"/>
    </source>
</evidence>
<dbReference type="GO" id="GO:0000160">
    <property type="term" value="P:phosphorelay signal transduction system"/>
    <property type="evidence" value="ECO:0007669"/>
    <property type="project" value="InterPro"/>
</dbReference>
<name>A0A128FB95_9GAMM</name>
<dbReference type="InterPro" id="IPR011006">
    <property type="entry name" value="CheY-like_superfamily"/>
</dbReference>
<dbReference type="InterPro" id="IPR051015">
    <property type="entry name" value="EvgA-like"/>
</dbReference>
<dbReference type="PROSITE" id="PS00622">
    <property type="entry name" value="HTH_LUXR_1"/>
    <property type="match status" value="1"/>
</dbReference>
<feature type="domain" description="HTH luxR-type" evidence="3">
    <location>
        <begin position="150"/>
        <end position="215"/>
    </location>
</feature>
<dbReference type="Gene3D" id="1.10.10.10">
    <property type="entry name" value="Winged helix-like DNA-binding domain superfamily/Winged helix DNA-binding domain"/>
    <property type="match status" value="1"/>
</dbReference>
<protein>
    <submittedName>
        <fullName evidence="5">Transcriptional regulatory protein DegU</fullName>
    </submittedName>
</protein>
<dbReference type="CDD" id="cd06170">
    <property type="entry name" value="LuxR_C_like"/>
    <property type="match status" value="1"/>
</dbReference>
<dbReference type="OrthoDB" id="9814495at2"/>
<evidence type="ECO:0000313" key="5">
    <source>
        <dbReference type="EMBL" id="CZF83604.1"/>
    </source>
</evidence>
<dbReference type="InterPro" id="IPR000792">
    <property type="entry name" value="Tscrpt_reg_LuxR_C"/>
</dbReference>
<dbReference type="Pfam" id="PF00196">
    <property type="entry name" value="GerE"/>
    <property type="match status" value="1"/>
</dbReference>